<evidence type="ECO:0000256" key="4">
    <source>
        <dbReference type="ARBA" id="ARBA00023157"/>
    </source>
</evidence>
<evidence type="ECO:0000256" key="2">
    <source>
        <dbReference type="ARBA" id="ARBA00022487"/>
    </source>
</evidence>
<dbReference type="GO" id="GO:0005886">
    <property type="term" value="C:plasma membrane"/>
    <property type="evidence" value="ECO:0007669"/>
    <property type="project" value="TreeGrafter"/>
</dbReference>
<dbReference type="InterPro" id="IPR000997">
    <property type="entry name" value="Cholinesterase"/>
</dbReference>
<name>A0A0B2UNN1_TOXCA</name>
<keyword evidence="9" id="KW-1185">Reference proteome</keyword>
<comment type="similarity">
    <text evidence="1">Belongs to the type-B carboxylesterase/lipase family.</text>
</comment>
<dbReference type="OrthoDB" id="408631at2759"/>
<evidence type="ECO:0000313" key="8">
    <source>
        <dbReference type="EMBL" id="KHN70682.1"/>
    </source>
</evidence>
<feature type="domain" description="Carboxylesterase type B" evidence="7">
    <location>
        <begin position="449"/>
        <end position="918"/>
    </location>
</feature>
<evidence type="ECO:0000256" key="3">
    <source>
        <dbReference type="ARBA" id="ARBA00022801"/>
    </source>
</evidence>
<gene>
    <name evidence="8" type="primary">ace-1</name>
    <name evidence="8" type="ORF">Tcan_10248</name>
</gene>
<dbReference type="PRINTS" id="PR00878">
    <property type="entry name" value="CHOLNESTRASE"/>
</dbReference>
<dbReference type="EMBL" id="JPKZ01022854">
    <property type="protein sequence ID" value="KHN70682.1"/>
    <property type="molecule type" value="Genomic_DNA"/>
</dbReference>
<keyword evidence="6" id="KW-0732">Signal</keyword>
<reference evidence="8 9" key="1">
    <citation type="submission" date="2014-11" db="EMBL/GenBank/DDBJ databases">
        <title>Genetic blueprint of the zoonotic pathogen Toxocara canis.</title>
        <authorList>
            <person name="Zhu X.-Q."/>
            <person name="Korhonen P.K."/>
            <person name="Cai H."/>
            <person name="Young N.D."/>
            <person name="Nejsum P."/>
            <person name="von Samson-Himmelstjerna G."/>
            <person name="Boag P.R."/>
            <person name="Tan P."/>
            <person name="Li Q."/>
            <person name="Min J."/>
            <person name="Yang Y."/>
            <person name="Wang X."/>
            <person name="Fang X."/>
            <person name="Hall R.S."/>
            <person name="Hofmann A."/>
            <person name="Sternberg P.W."/>
            <person name="Jex A.R."/>
            <person name="Gasser R.B."/>
        </authorList>
    </citation>
    <scope>NUCLEOTIDE SEQUENCE [LARGE SCALE GENOMIC DNA]</scope>
    <source>
        <strain evidence="8">PN_DK_2014</strain>
    </source>
</reference>
<feature type="chain" id="PRO_5007241212" evidence="6">
    <location>
        <begin position="20"/>
        <end position="983"/>
    </location>
</feature>
<feature type="domain" description="Carboxylesterase type B" evidence="7">
    <location>
        <begin position="26"/>
        <end position="211"/>
    </location>
</feature>
<dbReference type="GO" id="GO:0005615">
    <property type="term" value="C:extracellular space"/>
    <property type="evidence" value="ECO:0007669"/>
    <property type="project" value="TreeGrafter"/>
</dbReference>
<comment type="caution">
    <text evidence="8">The sequence shown here is derived from an EMBL/GenBank/DDBJ whole genome shotgun (WGS) entry which is preliminary data.</text>
</comment>
<dbReference type="GO" id="GO:0003990">
    <property type="term" value="F:acetylcholinesterase activity"/>
    <property type="evidence" value="ECO:0007669"/>
    <property type="project" value="TreeGrafter"/>
</dbReference>
<proteinExistence type="inferred from homology"/>
<dbReference type="GO" id="GO:0006581">
    <property type="term" value="P:acetylcholine catabolic process"/>
    <property type="evidence" value="ECO:0007669"/>
    <property type="project" value="TreeGrafter"/>
</dbReference>
<dbReference type="Pfam" id="PF00135">
    <property type="entry name" value="COesterase"/>
    <property type="match status" value="3"/>
</dbReference>
<dbReference type="InterPro" id="IPR050654">
    <property type="entry name" value="AChE-related_enzymes"/>
</dbReference>
<sequence length="983" mass="110750">MTRMHSVIVLLCMLPTIRSRATVHDDAIVHTKLGIIRGMQQKFEDFIVNAYLGVPFARPPIGSRRFALAEMIDPWQGELEARKLARTCYITPDNQFPQFPGAEMWNPPNVFDEDCLALNIWVPSEHDGRVMVWIYGGGFFSGSPSLDLYDGRVLACRQKVIVVNINYRLGPFGFLYFGPKSSIPGNMGLMDQQLALRWIHENIGAFGGDPRKQFALAEMIDPWQGELEARKLARTCYITPDNQFPQFPGAEMWNPPNVFDEDCLALNIWVPSEHDGRVMVWIYGGGFFSGSPSLDLYDGRVLACRQKVIVVNINYRLGPFGFLYFGPKSSIPGNMGLMDQQLALRWIHENIGAFGGDPRKVTLFGESAGAASVTAHLFAPGSFPYYQKAIVMSGTIINSWATKEKDMMFETSMFLARKLNCTSDHDQHPDVNLIAHCVRQAPASKVQVFDEDCLALNIWVPSEHDGRVMVWIYGGGFFSGSPSLDLYDGRVLACRQKVIVVNINYRLGPFGFLYFGPKSSIPGNMGLMDQQLALRWIHENIGAFGGDPRKVTLFGESAGAASVTAHLFAPGSFPYYQKAIVMSGTIINSWATKEKDMMFETSMFLARKLNCTSDHDQHPDVNLIAHCVRQAPASKVQRAADAVGVDQILPMTFPFVPVEEDDYFFQRAADAVGVDQILPMTFPFVPVEEDDYFFQGNVFTKLRKRDFKKDVSILIGSMKDEGTYWLPYYLLSPKMGFQFNHTISADDPMNRALINRGQYTRSLESFIPYFGDSQLVKHALLHAYEQVSESSDPHERLRDGVARFVGDFFFTCSLVEFSDVLADNIYGSVYMYYFTKRSSANPWPKWMGVMHGYEIEYVFGQPLRQTHLYAAAQLASEQRFSEVIMKYWTDFAVTGVPMPIWPKYNKVTRKSFVLDDEITGTSHRIDIDVHGKYCRLLSEAQSVIGQGSDCKTKIVAFTSNAVNARSSLLLSFLLISLQNLLYS</sequence>
<dbReference type="Proteomes" id="UP000031036">
    <property type="component" value="Unassembled WGS sequence"/>
</dbReference>
<feature type="active site" description="Charge relay system" evidence="5">
    <location>
        <position position="721"/>
    </location>
</feature>
<evidence type="ECO:0000256" key="6">
    <source>
        <dbReference type="SAM" id="SignalP"/>
    </source>
</evidence>
<feature type="signal peptide" evidence="6">
    <location>
        <begin position="1"/>
        <end position="19"/>
    </location>
</feature>
<accession>A0A0B2UNN1</accession>
<keyword evidence="3" id="KW-0378">Hydrolase</keyword>
<evidence type="ECO:0000313" key="9">
    <source>
        <dbReference type="Proteomes" id="UP000031036"/>
    </source>
</evidence>
<evidence type="ECO:0000256" key="1">
    <source>
        <dbReference type="ARBA" id="ARBA00005964"/>
    </source>
</evidence>
<dbReference type="InterPro" id="IPR029058">
    <property type="entry name" value="AB_hydrolase_fold"/>
</dbReference>
<dbReference type="PANTHER" id="PTHR43918:SF15">
    <property type="entry name" value="CARBOXYLIC ESTER HYDROLASE"/>
    <property type="match status" value="1"/>
</dbReference>
<dbReference type="PANTHER" id="PTHR43918">
    <property type="entry name" value="ACETYLCHOLINESTERASE"/>
    <property type="match status" value="1"/>
</dbReference>
<dbReference type="InterPro" id="IPR002018">
    <property type="entry name" value="CarbesteraseB"/>
</dbReference>
<organism evidence="8 9">
    <name type="scientific">Toxocara canis</name>
    <name type="common">Canine roundworm</name>
    <dbReference type="NCBI Taxonomy" id="6265"/>
    <lineage>
        <taxon>Eukaryota</taxon>
        <taxon>Metazoa</taxon>
        <taxon>Ecdysozoa</taxon>
        <taxon>Nematoda</taxon>
        <taxon>Chromadorea</taxon>
        <taxon>Rhabditida</taxon>
        <taxon>Spirurina</taxon>
        <taxon>Ascaridomorpha</taxon>
        <taxon>Ascaridoidea</taxon>
        <taxon>Toxocaridae</taxon>
        <taxon>Toxocara</taxon>
    </lineage>
</organism>
<evidence type="ECO:0000259" key="7">
    <source>
        <dbReference type="Pfam" id="PF00135"/>
    </source>
</evidence>
<dbReference type="Gene3D" id="3.40.50.1820">
    <property type="entry name" value="alpha/beta hydrolase"/>
    <property type="match status" value="3"/>
</dbReference>
<dbReference type="PROSITE" id="PS00122">
    <property type="entry name" value="CARBOXYLESTERASE_B_1"/>
    <property type="match status" value="2"/>
</dbReference>
<protein>
    <submittedName>
        <fullName evidence="8">Acetylcholinesterase 1</fullName>
    </submittedName>
</protein>
<evidence type="ECO:0000256" key="5">
    <source>
        <dbReference type="PIRSR" id="PIRSR600997-1"/>
    </source>
</evidence>
<keyword evidence="4" id="KW-1015">Disulfide bond</keyword>
<feature type="domain" description="Carboxylesterase type B" evidence="7">
    <location>
        <begin position="213"/>
        <end position="445"/>
    </location>
</feature>
<dbReference type="SUPFAM" id="SSF53474">
    <property type="entry name" value="alpha/beta-Hydrolases"/>
    <property type="match status" value="3"/>
</dbReference>
<dbReference type="STRING" id="6265.A0A0B2UNN1"/>
<dbReference type="InterPro" id="IPR019826">
    <property type="entry name" value="Carboxylesterase_B_AS"/>
</dbReference>
<dbReference type="AlphaFoldDB" id="A0A0B2UNN1"/>
<feature type="active site" description="Charge relay system" evidence="5">
    <location>
        <position position="851"/>
    </location>
</feature>
<keyword evidence="2" id="KW-0719">Serine esterase</keyword>
<dbReference type="GO" id="GO:0019695">
    <property type="term" value="P:choline metabolic process"/>
    <property type="evidence" value="ECO:0007669"/>
    <property type="project" value="TreeGrafter"/>
</dbReference>
<feature type="active site" description="Acyl-ester intermediate" evidence="5">
    <location>
        <position position="557"/>
    </location>
</feature>